<evidence type="ECO:0000313" key="9">
    <source>
        <dbReference type="Proteomes" id="UP000240987"/>
    </source>
</evidence>
<feature type="transmembrane region" description="Helical" evidence="7">
    <location>
        <begin position="157"/>
        <end position="178"/>
    </location>
</feature>
<feature type="transmembrane region" description="Helical" evidence="7">
    <location>
        <begin position="264"/>
        <end position="284"/>
    </location>
</feature>
<proteinExistence type="predicted"/>
<comment type="subcellular location">
    <subcellularLocation>
        <location evidence="1">Cell membrane</location>
        <topology evidence="1">Multi-pass membrane protein</topology>
    </subcellularLocation>
</comment>
<dbReference type="EMBL" id="PYMJ01000053">
    <property type="protein sequence ID" value="PSU44041.1"/>
    <property type="molecule type" value="Genomic_DNA"/>
</dbReference>
<feature type="transmembrane region" description="Helical" evidence="7">
    <location>
        <begin position="305"/>
        <end position="324"/>
    </location>
</feature>
<keyword evidence="2" id="KW-0813">Transport</keyword>
<reference evidence="8 9" key="1">
    <citation type="submission" date="2018-01" db="EMBL/GenBank/DDBJ databases">
        <title>Whole genome sequencing of Histamine producing bacteria.</title>
        <authorList>
            <person name="Butler K."/>
        </authorList>
    </citation>
    <scope>NUCLEOTIDE SEQUENCE [LARGE SCALE GENOMIC DNA]</scope>
    <source>
        <strain evidence="8 9">JCM 12947</strain>
    </source>
</reference>
<keyword evidence="3" id="KW-1003">Cell membrane</keyword>
<dbReference type="AlphaFoldDB" id="A0A2T3J6Q0"/>
<accession>A0A2T3J6Q0</accession>
<feature type="transmembrane region" description="Helical" evidence="7">
    <location>
        <begin position="340"/>
        <end position="360"/>
    </location>
</feature>
<dbReference type="NCBIfam" id="NF045539">
    <property type="entry name" value="MATE_efflux1"/>
    <property type="match status" value="1"/>
</dbReference>
<organism evidence="8 9">
    <name type="scientific">Photobacterium frigidiphilum</name>
    <dbReference type="NCBI Taxonomy" id="264736"/>
    <lineage>
        <taxon>Bacteria</taxon>
        <taxon>Pseudomonadati</taxon>
        <taxon>Pseudomonadota</taxon>
        <taxon>Gammaproteobacteria</taxon>
        <taxon>Vibrionales</taxon>
        <taxon>Vibrionaceae</taxon>
        <taxon>Photobacterium</taxon>
    </lineage>
</organism>
<feature type="transmembrane region" description="Helical" evidence="7">
    <location>
        <begin position="372"/>
        <end position="392"/>
    </location>
</feature>
<comment type="caution">
    <text evidence="8">The sequence shown here is derived from an EMBL/GenBank/DDBJ whole genome shotgun (WGS) entry which is preliminary data.</text>
</comment>
<keyword evidence="9" id="KW-1185">Reference proteome</keyword>
<evidence type="ECO:0000256" key="5">
    <source>
        <dbReference type="ARBA" id="ARBA00022989"/>
    </source>
</evidence>
<evidence type="ECO:0000313" key="8">
    <source>
        <dbReference type="EMBL" id="PSU44041.1"/>
    </source>
</evidence>
<feature type="transmembrane region" description="Helical" evidence="7">
    <location>
        <begin position="12"/>
        <end position="35"/>
    </location>
</feature>
<gene>
    <name evidence="8" type="ORF">C9J12_27680</name>
</gene>
<sequence>MVFSSISKLNYRLFSVLLISSFIPTLYSTARIYFLGNLPEPWAFSIAAQVAWLNVTYEVLSEALLLPLAYILGAVISDKKKFAERITISLLIFLIFYVVVTAGVMVFTGELTSGMKQTVELYQKTVIYIRLESLAILISSTYAFCCLVLVLKNKHRVMYTLLVVRTLFTVLFDSMFVSQLPFSMQLGVNGVAYTNILVNSILLCLSVYWLVRYGFSLNKLLHAQFDWVKEWFQIGLKSGLESFVRNVAFIVMILQLVNEVKQSGVFWVANQFIWGWLLLPVLALGQLIRQDAACSKGLSSERIKAYFSMTSIFVLLWLITIPLWKDFLQHFMGIKEYEKIFNLTILMLGFYIIFAFNNVIDSYFYGIGRTDLMLYQSLIVNIFYYGGAFILFKNNWFIPNLNSIAIMFGVGITVDALVTFLLYRHHRQNDGLHVHQKAISLQVQ</sequence>
<evidence type="ECO:0000256" key="1">
    <source>
        <dbReference type="ARBA" id="ARBA00004651"/>
    </source>
</evidence>
<dbReference type="GO" id="GO:0005886">
    <property type="term" value="C:plasma membrane"/>
    <property type="evidence" value="ECO:0007669"/>
    <property type="project" value="UniProtKB-SubCell"/>
</dbReference>
<keyword evidence="6 7" id="KW-0472">Membrane</keyword>
<feature type="transmembrane region" description="Helical" evidence="7">
    <location>
        <begin position="127"/>
        <end position="150"/>
    </location>
</feature>
<feature type="transmembrane region" description="Helical" evidence="7">
    <location>
        <begin position="242"/>
        <end position="258"/>
    </location>
</feature>
<feature type="transmembrane region" description="Helical" evidence="7">
    <location>
        <begin position="404"/>
        <end position="423"/>
    </location>
</feature>
<dbReference type="PANTHER" id="PTHR43549:SF2">
    <property type="entry name" value="MULTIDRUG RESISTANCE PROTEIN NORM-RELATED"/>
    <property type="match status" value="1"/>
</dbReference>
<evidence type="ECO:0000256" key="6">
    <source>
        <dbReference type="ARBA" id="ARBA00023136"/>
    </source>
</evidence>
<dbReference type="OrthoDB" id="388031at2"/>
<dbReference type="InterPro" id="IPR052031">
    <property type="entry name" value="Membrane_Transporter-Flippase"/>
</dbReference>
<protein>
    <submittedName>
        <fullName evidence="8">Multidrug transporter</fullName>
    </submittedName>
</protein>
<evidence type="ECO:0000256" key="3">
    <source>
        <dbReference type="ARBA" id="ARBA00022475"/>
    </source>
</evidence>
<feature type="transmembrane region" description="Helical" evidence="7">
    <location>
        <begin position="88"/>
        <end position="107"/>
    </location>
</feature>
<dbReference type="RefSeq" id="WP_107246200.1">
    <property type="nucleotide sequence ID" value="NZ_PYMJ01000053.1"/>
</dbReference>
<name>A0A2T3J6Q0_9GAMM</name>
<dbReference type="PANTHER" id="PTHR43549">
    <property type="entry name" value="MULTIDRUG RESISTANCE PROTEIN YPNP-RELATED"/>
    <property type="match status" value="1"/>
</dbReference>
<feature type="transmembrane region" description="Helical" evidence="7">
    <location>
        <begin position="190"/>
        <end position="211"/>
    </location>
</feature>
<evidence type="ECO:0000256" key="4">
    <source>
        <dbReference type="ARBA" id="ARBA00022692"/>
    </source>
</evidence>
<evidence type="ECO:0000256" key="2">
    <source>
        <dbReference type="ARBA" id="ARBA00022448"/>
    </source>
</evidence>
<feature type="transmembrane region" description="Helical" evidence="7">
    <location>
        <begin position="55"/>
        <end position="76"/>
    </location>
</feature>
<evidence type="ECO:0000256" key="7">
    <source>
        <dbReference type="SAM" id="Phobius"/>
    </source>
</evidence>
<keyword evidence="5 7" id="KW-1133">Transmembrane helix</keyword>
<keyword evidence="4 7" id="KW-0812">Transmembrane</keyword>
<dbReference type="Proteomes" id="UP000240987">
    <property type="component" value="Unassembled WGS sequence"/>
</dbReference>